<keyword evidence="7 9" id="KW-0472">Membrane</keyword>
<comment type="similarity">
    <text evidence="2 8">Belongs to the major facilitator superfamily. Proton-dependent oligopeptide transporter (POT/PTR) (TC 2.A.17) family.</text>
</comment>
<comment type="subcellular location">
    <subcellularLocation>
        <location evidence="1">Cell membrane</location>
        <topology evidence="1">Multi-pass membrane protein</topology>
    </subcellularLocation>
    <subcellularLocation>
        <location evidence="8">Membrane</location>
        <topology evidence="8">Multi-pass membrane protein</topology>
    </subcellularLocation>
</comment>
<protein>
    <submittedName>
        <fullName evidence="11">Peptide MFS transporter</fullName>
    </submittedName>
</protein>
<dbReference type="GO" id="GO:0005886">
    <property type="term" value="C:plasma membrane"/>
    <property type="evidence" value="ECO:0007669"/>
    <property type="project" value="UniProtKB-SubCell"/>
</dbReference>
<dbReference type="InterPro" id="IPR000109">
    <property type="entry name" value="POT_fam"/>
</dbReference>
<dbReference type="SUPFAM" id="SSF103473">
    <property type="entry name" value="MFS general substrate transporter"/>
    <property type="match status" value="1"/>
</dbReference>
<accession>A0A7G5FDY3</accession>
<keyword evidence="5 8" id="KW-0812">Transmembrane</keyword>
<dbReference type="PANTHER" id="PTHR23517:SF15">
    <property type="entry name" value="PROTON-DEPENDENT OLIGOPEPTIDE FAMILY TRANSPORT PROTEIN"/>
    <property type="match status" value="1"/>
</dbReference>
<sequence>MSCMSQAAMQRSAERTFFGHPWGLANLFGVEMWERFSFYGLQSLLLFYMYYQTTEGGLAMDKKLATAIVGAYGGMVYLSAIIGGWVADRLLGAEKTVFYSGIVIVFGHASLAIIPGYAGMIIGLICIALGAGCLKTAAGTVLGNLYAKNDPRRDAGFSVFYMGINIGALIGPMLTGALWKWSGFHWGFGAAAIGMTLGLIQYAVMRKHTITPETHAPVNPLPKEKMPLLVVGTVAGIAIIVALFYFKILHAKQLSNIVVIIAVLTSLFLFAQMFTSPLTRPEEKRRLLGYIPMFIGSVTFFTIFKQQFTVLAVYTDKRLNHTFWGVEIPPSWIHSINPVFIIVFAAVFAGLWSWMGERQPSAPLKYALGTFVIGIAPLVFLPFAGGGELSTPFWVIVLVLFLFTMAELHISPVGLSMATRVAPDAFKARAMSLNLLSLSIGTALSGTLAGYYDPTSATAERTYFIALAVSALAVSAVLFVLVKPVLKAFGGVR</sequence>
<feature type="transmembrane region" description="Helical" evidence="9">
    <location>
        <begin position="97"/>
        <end position="114"/>
    </location>
</feature>
<dbReference type="PROSITE" id="PS01022">
    <property type="entry name" value="PTR2_1"/>
    <property type="match status" value="1"/>
</dbReference>
<evidence type="ECO:0000259" key="10">
    <source>
        <dbReference type="PROSITE" id="PS50850"/>
    </source>
</evidence>
<feature type="transmembrane region" description="Helical" evidence="9">
    <location>
        <begin position="287"/>
        <end position="304"/>
    </location>
</feature>
<feature type="transmembrane region" description="Helical" evidence="9">
    <location>
        <begin position="36"/>
        <end position="52"/>
    </location>
</feature>
<keyword evidence="4" id="KW-1003">Cell membrane</keyword>
<feature type="transmembrane region" description="Helical" evidence="9">
    <location>
        <begin position="120"/>
        <end position="147"/>
    </location>
</feature>
<dbReference type="InterPro" id="IPR005279">
    <property type="entry name" value="Dipep/tripep_permease"/>
</dbReference>
<dbReference type="InterPro" id="IPR020846">
    <property type="entry name" value="MFS_dom"/>
</dbReference>
<evidence type="ECO:0000256" key="3">
    <source>
        <dbReference type="ARBA" id="ARBA00022448"/>
    </source>
</evidence>
<organism evidence="11 12">
    <name type="scientific">Corynebacterium hindlerae</name>
    <dbReference type="NCBI Taxonomy" id="699041"/>
    <lineage>
        <taxon>Bacteria</taxon>
        <taxon>Bacillati</taxon>
        <taxon>Actinomycetota</taxon>
        <taxon>Actinomycetes</taxon>
        <taxon>Mycobacteriales</taxon>
        <taxon>Corynebacteriaceae</taxon>
        <taxon>Corynebacterium</taxon>
    </lineage>
</organism>
<evidence type="ECO:0000256" key="6">
    <source>
        <dbReference type="ARBA" id="ARBA00022989"/>
    </source>
</evidence>
<feature type="transmembrane region" description="Helical" evidence="9">
    <location>
        <begin position="254"/>
        <end position="275"/>
    </location>
</feature>
<feature type="transmembrane region" description="Helical" evidence="9">
    <location>
        <begin position="464"/>
        <end position="486"/>
    </location>
</feature>
<feature type="transmembrane region" description="Helical" evidence="9">
    <location>
        <begin position="431"/>
        <end position="452"/>
    </location>
</feature>
<dbReference type="EMBL" id="CP059833">
    <property type="protein sequence ID" value="QMV84824.1"/>
    <property type="molecule type" value="Genomic_DNA"/>
</dbReference>
<evidence type="ECO:0000256" key="5">
    <source>
        <dbReference type="ARBA" id="ARBA00022692"/>
    </source>
</evidence>
<dbReference type="CDD" id="cd17346">
    <property type="entry name" value="MFS_DtpA_like"/>
    <property type="match status" value="1"/>
</dbReference>
<dbReference type="GO" id="GO:1904680">
    <property type="term" value="F:peptide transmembrane transporter activity"/>
    <property type="evidence" value="ECO:0007669"/>
    <property type="project" value="InterPro"/>
</dbReference>
<dbReference type="Proteomes" id="UP000515570">
    <property type="component" value="Chromosome"/>
</dbReference>
<evidence type="ECO:0000313" key="12">
    <source>
        <dbReference type="Proteomes" id="UP000515570"/>
    </source>
</evidence>
<feature type="transmembrane region" description="Helical" evidence="9">
    <location>
        <begin position="159"/>
        <end position="179"/>
    </location>
</feature>
<evidence type="ECO:0000313" key="11">
    <source>
        <dbReference type="EMBL" id="QMV84824.1"/>
    </source>
</evidence>
<feature type="transmembrane region" description="Helical" evidence="9">
    <location>
        <begin position="332"/>
        <end position="354"/>
    </location>
</feature>
<dbReference type="AlphaFoldDB" id="A0A7G5FDY3"/>
<dbReference type="InterPro" id="IPR050171">
    <property type="entry name" value="MFS_Transporters"/>
</dbReference>
<dbReference type="InterPro" id="IPR018456">
    <property type="entry name" value="PTR2_symporter_CS"/>
</dbReference>
<feature type="transmembrane region" description="Helical" evidence="9">
    <location>
        <begin position="366"/>
        <end position="385"/>
    </location>
</feature>
<evidence type="ECO:0000256" key="4">
    <source>
        <dbReference type="ARBA" id="ARBA00022475"/>
    </source>
</evidence>
<feature type="domain" description="Major facilitator superfamily (MFS) profile" evidence="10">
    <location>
        <begin position="28"/>
        <end position="485"/>
    </location>
</feature>
<keyword evidence="12" id="KW-1185">Reference proteome</keyword>
<evidence type="ECO:0000256" key="8">
    <source>
        <dbReference type="RuleBase" id="RU003755"/>
    </source>
</evidence>
<evidence type="ECO:0000256" key="7">
    <source>
        <dbReference type="ARBA" id="ARBA00023136"/>
    </source>
</evidence>
<gene>
    <name evidence="11" type="ORF">HW450_10845</name>
</gene>
<dbReference type="InterPro" id="IPR036259">
    <property type="entry name" value="MFS_trans_sf"/>
</dbReference>
<feature type="transmembrane region" description="Helical" evidence="9">
    <location>
        <begin position="185"/>
        <end position="205"/>
    </location>
</feature>
<dbReference type="NCBIfam" id="TIGR00924">
    <property type="entry name" value="yjdL_sub1_fam"/>
    <property type="match status" value="1"/>
</dbReference>
<reference evidence="11 12" key="1">
    <citation type="submission" date="2020-07" db="EMBL/GenBank/DDBJ databases">
        <title>non toxigenic Corynebacterium sp. nov from a clinical source.</title>
        <authorList>
            <person name="Bernier A.-M."/>
            <person name="Bernard K."/>
        </authorList>
    </citation>
    <scope>NUCLEOTIDE SEQUENCE [LARGE SCALE GENOMIC DNA]</scope>
    <source>
        <strain evidence="12">NML 93-0612</strain>
    </source>
</reference>
<dbReference type="Gene3D" id="1.20.1250.20">
    <property type="entry name" value="MFS general substrate transporter like domains"/>
    <property type="match status" value="1"/>
</dbReference>
<dbReference type="PROSITE" id="PS50850">
    <property type="entry name" value="MFS"/>
    <property type="match status" value="1"/>
</dbReference>
<dbReference type="PROSITE" id="PS01023">
    <property type="entry name" value="PTR2_2"/>
    <property type="match status" value="1"/>
</dbReference>
<evidence type="ECO:0000256" key="2">
    <source>
        <dbReference type="ARBA" id="ARBA00005982"/>
    </source>
</evidence>
<proteinExistence type="inferred from homology"/>
<feature type="transmembrane region" description="Helical" evidence="9">
    <location>
        <begin position="391"/>
        <end position="410"/>
    </location>
</feature>
<keyword evidence="6 9" id="KW-1133">Transmembrane helix</keyword>
<dbReference type="Pfam" id="PF00854">
    <property type="entry name" value="PTR2"/>
    <property type="match status" value="1"/>
</dbReference>
<name>A0A7G5FDY3_9CORY</name>
<evidence type="ECO:0000256" key="9">
    <source>
        <dbReference type="SAM" id="Phobius"/>
    </source>
</evidence>
<evidence type="ECO:0000256" key="1">
    <source>
        <dbReference type="ARBA" id="ARBA00004651"/>
    </source>
</evidence>
<feature type="transmembrane region" description="Helical" evidence="9">
    <location>
        <begin position="64"/>
        <end position="85"/>
    </location>
</feature>
<dbReference type="PANTHER" id="PTHR23517">
    <property type="entry name" value="RESISTANCE PROTEIN MDTM, PUTATIVE-RELATED-RELATED"/>
    <property type="match status" value="1"/>
</dbReference>
<keyword evidence="3 8" id="KW-0813">Transport</keyword>
<feature type="transmembrane region" description="Helical" evidence="9">
    <location>
        <begin position="226"/>
        <end position="248"/>
    </location>
</feature>
<dbReference type="GO" id="GO:0006857">
    <property type="term" value="P:oligopeptide transport"/>
    <property type="evidence" value="ECO:0007669"/>
    <property type="project" value="InterPro"/>
</dbReference>